<reference evidence="1" key="1">
    <citation type="journal article" date="2015" name="Nature">
        <title>Complex archaea that bridge the gap between prokaryotes and eukaryotes.</title>
        <authorList>
            <person name="Spang A."/>
            <person name="Saw J.H."/>
            <person name="Jorgensen S.L."/>
            <person name="Zaremba-Niedzwiedzka K."/>
            <person name="Martijn J."/>
            <person name="Lind A.E."/>
            <person name="van Eijk R."/>
            <person name="Schleper C."/>
            <person name="Guy L."/>
            <person name="Ettema T.J."/>
        </authorList>
    </citation>
    <scope>NUCLEOTIDE SEQUENCE</scope>
</reference>
<comment type="caution">
    <text evidence="1">The sequence shown here is derived from an EMBL/GenBank/DDBJ whole genome shotgun (WGS) entry which is preliminary data.</text>
</comment>
<organism evidence="1">
    <name type="scientific">marine sediment metagenome</name>
    <dbReference type="NCBI Taxonomy" id="412755"/>
    <lineage>
        <taxon>unclassified sequences</taxon>
        <taxon>metagenomes</taxon>
        <taxon>ecological metagenomes</taxon>
    </lineage>
</organism>
<dbReference type="AlphaFoldDB" id="A0A0F9J5W0"/>
<dbReference type="EMBL" id="LAZR01010772">
    <property type="protein sequence ID" value="KKM65139.1"/>
    <property type="molecule type" value="Genomic_DNA"/>
</dbReference>
<accession>A0A0F9J5W0</accession>
<protein>
    <submittedName>
        <fullName evidence="1">Uncharacterized protein</fullName>
    </submittedName>
</protein>
<proteinExistence type="predicted"/>
<evidence type="ECO:0000313" key="1">
    <source>
        <dbReference type="EMBL" id="KKM65139.1"/>
    </source>
</evidence>
<name>A0A0F9J5W0_9ZZZZ</name>
<sequence length="163" mass="18346">MKLGELFEYKLFKNDAGFKIYMNPSAGDIRAILRNSYILTKVPDIDLDAPVDKLDDFDDKYIHYGGNIHGLDYPLRGTVIDGTVYIVDSYDADHEDLYKTLRDQGVDTDTARVQAIPIVIEKQSTAPRGDLEDYMIGAAGTQLNTLKKIPTVTRMKMPIGVWN</sequence>
<gene>
    <name evidence="1" type="ORF">LCGC14_1494110</name>
</gene>